<dbReference type="EMBL" id="UINC01006750">
    <property type="protein sequence ID" value="SVA29413.1"/>
    <property type="molecule type" value="Genomic_DNA"/>
</dbReference>
<proteinExistence type="predicted"/>
<gene>
    <name evidence="2" type="ORF">METZ01_LOCUS82267</name>
</gene>
<sequence>MPSPTDFNLSPYYDDFNESKKFHRVLFRPAFAVQARELTQSQTQLQNQVERVSDHLFEKGAMVIPGEIGYDLNYTSVKLSAKSNSTLADYNGLEVTGATSGVIAKVVGVSITDGTDADTLFVKYTKTGTDNVAVSFTDTEILNCTINALPATATVASTHSGSAAEVQAGVYYINGYHVEVSKQTIVLDKYTNTPSYRVGLLVTESFVTPNEDGSLNDNAQGTSNQNAPGAHRFKILLTLTKLSLASTADANFVELLRLKNGIIQNQVRTTQYAVIEDTFARRTFDESGDYALRDFDLDLREHLVSGDNRGIYTSGQGGDATKIAAGMGPGKAYVRGYELETIGTTFVDIDKTRDFDTENNFKTRFSLGNYLNVTNVYGSPDVGFVSGDSESFKNITLHKTATAVRGTPNNGADAGINLIGRAKSRGFEYSSGNATNNVFSSGALTSSIFKHYVFDVEMFTHLNILEAQAFTTGETVTGGTSGATGTVQSSSGTETVTINTLTQANPSEAQIASNHNLQNGQQIVIAGGSSWAVDSVATAGGTFTVRDKGSNNWFMYHADGITPVNTTTPGTGQTATHGVVVVSNVQGSFVAGEIITGGSSSSTATLQANTIGRKAATVFGPSDIKQL</sequence>
<accession>A0A381URH4</accession>
<evidence type="ECO:0000313" key="2">
    <source>
        <dbReference type="EMBL" id="SVA29413.1"/>
    </source>
</evidence>
<reference evidence="2" key="1">
    <citation type="submission" date="2018-05" db="EMBL/GenBank/DDBJ databases">
        <authorList>
            <person name="Lanie J.A."/>
            <person name="Ng W.-L."/>
            <person name="Kazmierczak K.M."/>
            <person name="Andrzejewski T.M."/>
            <person name="Davidsen T.M."/>
            <person name="Wayne K.J."/>
            <person name="Tettelin H."/>
            <person name="Glass J.I."/>
            <person name="Rusch D."/>
            <person name="Podicherti R."/>
            <person name="Tsui H.-C.T."/>
            <person name="Winkler M.E."/>
        </authorList>
    </citation>
    <scope>NUCLEOTIDE SEQUENCE</scope>
</reference>
<organism evidence="2">
    <name type="scientific">marine metagenome</name>
    <dbReference type="NCBI Taxonomy" id="408172"/>
    <lineage>
        <taxon>unclassified sequences</taxon>
        <taxon>metagenomes</taxon>
        <taxon>ecological metagenomes</taxon>
    </lineage>
</organism>
<evidence type="ECO:0000259" key="1">
    <source>
        <dbReference type="Pfam" id="PF16075"/>
    </source>
</evidence>
<name>A0A381URH4_9ZZZZ</name>
<feature type="domain" description="DUF4815" evidence="1">
    <location>
        <begin position="162"/>
        <end position="367"/>
    </location>
</feature>
<dbReference type="Pfam" id="PF16075">
    <property type="entry name" value="DUF4815"/>
    <property type="match status" value="1"/>
</dbReference>
<dbReference type="InterPro" id="IPR032096">
    <property type="entry name" value="DUF4815"/>
</dbReference>
<feature type="non-terminal residue" evidence="2">
    <location>
        <position position="627"/>
    </location>
</feature>
<dbReference type="AlphaFoldDB" id="A0A381URH4"/>
<protein>
    <recommendedName>
        <fullName evidence="1">DUF4815 domain-containing protein</fullName>
    </recommendedName>
</protein>